<evidence type="ECO:0008006" key="4">
    <source>
        <dbReference type="Google" id="ProtNLM"/>
    </source>
</evidence>
<evidence type="ECO:0000256" key="1">
    <source>
        <dbReference type="SAM" id="Phobius"/>
    </source>
</evidence>
<gene>
    <name evidence="2" type="ORF">NDK47_17985</name>
</gene>
<dbReference type="RefSeq" id="WP_251871131.1">
    <property type="nucleotide sequence ID" value="NZ_CP098755.1"/>
</dbReference>
<keyword evidence="3" id="KW-1185">Reference proteome</keyword>
<dbReference type="Proteomes" id="UP001056500">
    <property type="component" value="Chromosome"/>
</dbReference>
<protein>
    <recommendedName>
        <fullName evidence="4">DUF4083 domain-containing protein</fullName>
    </recommendedName>
</protein>
<evidence type="ECO:0000313" key="3">
    <source>
        <dbReference type="Proteomes" id="UP001056500"/>
    </source>
</evidence>
<organism evidence="2 3">
    <name type="scientific">Brevibacillus ruminantium</name>
    <dbReference type="NCBI Taxonomy" id="2950604"/>
    <lineage>
        <taxon>Bacteria</taxon>
        <taxon>Bacillati</taxon>
        <taxon>Bacillota</taxon>
        <taxon>Bacilli</taxon>
        <taxon>Bacillales</taxon>
        <taxon>Paenibacillaceae</taxon>
        <taxon>Brevibacillus</taxon>
    </lineage>
</organism>
<accession>A0ABY4WFD7</accession>
<evidence type="ECO:0000313" key="2">
    <source>
        <dbReference type="EMBL" id="USG64039.1"/>
    </source>
</evidence>
<feature type="transmembrane region" description="Helical" evidence="1">
    <location>
        <begin position="14"/>
        <end position="37"/>
    </location>
</feature>
<name>A0ABY4WFD7_9BACL</name>
<keyword evidence="1" id="KW-1133">Transmembrane helix</keyword>
<proteinExistence type="predicted"/>
<sequence>MLDFGAVSLEWGTLLFQIIAFLIMIGLPVGLIIYFVVRSGLKKKVKELERRLERLEELVRKQ</sequence>
<reference evidence="2" key="1">
    <citation type="submission" date="2022-06" db="EMBL/GenBank/DDBJ databases">
        <title>Genome sequencing of Brevibacillus sp. BB3-R1.</title>
        <authorList>
            <person name="Heo J."/>
            <person name="Lee D."/>
            <person name="Won M."/>
            <person name="Han B.-H."/>
            <person name="Hong S.-B."/>
            <person name="Kwon S.-W."/>
        </authorList>
    </citation>
    <scope>NUCLEOTIDE SEQUENCE</scope>
    <source>
        <strain evidence="2">BB3-R1</strain>
    </source>
</reference>
<keyword evidence="1" id="KW-0472">Membrane</keyword>
<dbReference type="EMBL" id="CP098755">
    <property type="protein sequence ID" value="USG64039.1"/>
    <property type="molecule type" value="Genomic_DNA"/>
</dbReference>
<keyword evidence="1" id="KW-0812">Transmembrane</keyword>